<keyword evidence="4 8" id="KW-0812">Transmembrane</keyword>
<evidence type="ECO:0000313" key="10">
    <source>
        <dbReference type="EMBL" id="KAK8099993.1"/>
    </source>
</evidence>
<evidence type="ECO:0000256" key="7">
    <source>
        <dbReference type="SAM" id="MobiDB-lite"/>
    </source>
</evidence>
<feature type="transmembrane region" description="Helical" evidence="8">
    <location>
        <begin position="470"/>
        <end position="490"/>
    </location>
</feature>
<dbReference type="Proteomes" id="UP001392437">
    <property type="component" value="Unassembled WGS sequence"/>
</dbReference>
<evidence type="ECO:0000256" key="8">
    <source>
        <dbReference type="SAM" id="Phobius"/>
    </source>
</evidence>
<keyword evidence="5 8" id="KW-1133">Transmembrane helix</keyword>
<dbReference type="Gene3D" id="1.20.1250.20">
    <property type="entry name" value="MFS general substrate transporter like domains"/>
    <property type="match status" value="1"/>
</dbReference>
<feature type="transmembrane region" description="Helical" evidence="8">
    <location>
        <begin position="428"/>
        <end position="450"/>
    </location>
</feature>
<protein>
    <submittedName>
        <fullName evidence="10">MFS general substrate transporter</fullName>
    </submittedName>
</protein>
<gene>
    <name evidence="10" type="ORF">PG999_010367</name>
</gene>
<dbReference type="EMBL" id="JAQQWP010000009">
    <property type="protein sequence ID" value="KAK8099993.1"/>
    <property type="molecule type" value="Genomic_DNA"/>
</dbReference>
<keyword evidence="11" id="KW-1185">Reference proteome</keyword>
<dbReference type="InterPro" id="IPR020846">
    <property type="entry name" value="MFS_dom"/>
</dbReference>
<feature type="transmembrane region" description="Helical" evidence="8">
    <location>
        <begin position="295"/>
        <end position="314"/>
    </location>
</feature>
<dbReference type="InterPro" id="IPR036259">
    <property type="entry name" value="MFS_trans_sf"/>
</dbReference>
<dbReference type="CDD" id="cd17323">
    <property type="entry name" value="MFS_Tpo1_MDR_like"/>
    <property type="match status" value="1"/>
</dbReference>
<dbReference type="AlphaFoldDB" id="A0AAW0Q9W5"/>
<dbReference type="SUPFAM" id="SSF103473">
    <property type="entry name" value="MFS general substrate transporter"/>
    <property type="match status" value="1"/>
</dbReference>
<evidence type="ECO:0000313" key="11">
    <source>
        <dbReference type="Proteomes" id="UP001392437"/>
    </source>
</evidence>
<feature type="transmembrane region" description="Helical" evidence="8">
    <location>
        <begin position="401"/>
        <end position="421"/>
    </location>
</feature>
<dbReference type="PROSITE" id="PS50850">
    <property type="entry name" value="MFS"/>
    <property type="match status" value="1"/>
</dbReference>
<feature type="transmembrane region" description="Helical" evidence="8">
    <location>
        <begin position="334"/>
        <end position="353"/>
    </location>
</feature>
<dbReference type="GO" id="GO:0005886">
    <property type="term" value="C:plasma membrane"/>
    <property type="evidence" value="ECO:0007669"/>
    <property type="project" value="UniProtKB-SubCell"/>
</dbReference>
<evidence type="ECO:0000256" key="4">
    <source>
        <dbReference type="ARBA" id="ARBA00022692"/>
    </source>
</evidence>
<feature type="transmembrane region" description="Helical" evidence="8">
    <location>
        <begin position="62"/>
        <end position="86"/>
    </location>
</feature>
<keyword evidence="3" id="KW-1003">Cell membrane</keyword>
<evidence type="ECO:0000256" key="6">
    <source>
        <dbReference type="ARBA" id="ARBA00023136"/>
    </source>
</evidence>
<feature type="transmembrane region" description="Helical" evidence="8">
    <location>
        <begin position="131"/>
        <end position="149"/>
    </location>
</feature>
<dbReference type="PANTHER" id="PTHR23502:SF135">
    <property type="entry name" value="MAJOR FACILITATOR SUPERFAMILY (MFS) PROFILE DOMAIN-CONTAINING PROTEIN-RELATED"/>
    <property type="match status" value="1"/>
</dbReference>
<comment type="similarity">
    <text evidence="2">Belongs to the major facilitator superfamily.</text>
</comment>
<feature type="transmembrane region" description="Helical" evidence="8">
    <location>
        <begin position="98"/>
        <end position="119"/>
    </location>
</feature>
<sequence>MSHSPKCGPSNGTLSKEDPSNIVELGGRPLDLRGDVVVHDVVDWDGPYDVANPQNWTGSKKWLHIGIVSLLALITNMTPTMCAPGINQIVDEFGISSSTVSTLAITLYVLGLGVGPMFISPLSEVYGRLPVYHIANLVFVAFLVGNALSQNIAQFMVFRFLSGFAGGTPMALGGGSIADVTSLTTRASAMGLFSLGPLTGPVLGPVIGGFVASGLNWRWTFWLLSILAGAIGVAAVVLMRETHPMILLERKAARLRASTDNPKLRSKLARTHVSSNQVLAQALVRPTVLLVRSPVVLFTSLYVALVFGLMYLLMTTFTSVFEGHYGFSTATSGLSFLGLGVALVSAMVVFRTVGSRVQAGRMEADGVDQPRPEYRLILMMWFSPFVGLGLFVYGWTVQYQVHWIVPIIGTALIGFGAFFVLMPTQLYLVDLFGSGAAASALGANNLLRFLSSTFLPLAGPPMYEALGHGWGNTLLGFLALAFVPIPISFYRFGDRLRANSALKA</sequence>
<accession>A0AAW0Q9W5</accession>
<reference evidence="10 11" key="1">
    <citation type="submission" date="2023-01" db="EMBL/GenBank/DDBJ databases">
        <title>Analysis of 21 Apiospora genomes using comparative genomics revels a genus with tremendous synthesis potential of carbohydrate active enzymes and secondary metabolites.</title>
        <authorList>
            <person name="Sorensen T."/>
        </authorList>
    </citation>
    <scope>NUCLEOTIDE SEQUENCE [LARGE SCALE GENOMIC DNA]</scope>
    <source>
        <strain evidence="10 11">CBS 117206</strain>
    </source>
</reference>
<dbReference type="FunFam" id="1.20.1250.20:FF:000082">
    <property type="entry name" value="MFS multidrug transporter, putative"/>
    <property type="match status" value="1"/>
</dbReference>
<evidence type="ECO:0000256" key="5">
    <source>
        <dbReference type="ARBA" id="ARBA00022989"/>
    </source>
</evidence>
<feature type="transmembrane region" description="Helical" evidence="8">
    <location>
        <begin position="374"/>
        <end position="395"/>
    </location>
</feature>
<comment type="subcellular location">
    <subcellularLocation>
        <location evidence="1">Cell membrane</location>
        <topology evidence="1">Multi-pass membrane protein</topology>
    </subcellularLocation>
</comment>
<feature type="region of interest" description="Disordered" evidence="7">
    <location>
        <begin position="1"/>
        <end position="20"/>
    </location>
</feature>
<dbReference type="InterPro" id="IPR011701">
    <property type="entry name" value="MFS"/>
</dbReference>
<feature type="transmembrane region" description="Helical" evidence="8">
    <location>
        <begin position="219"/>
        <end position="239"/>
    </location>
</feature>
<dbReference type="Pfam" id="PF07690">
    <property type="entry name" value="MFS_1"/>
    <property type="match status" value="1"/>
</dbReference>
<evidence type="ECO:0000256" key="3">
    <source>
        <dbReference type="ARBA" id="ARBA00022475"/>
    </source>
</evidence>
<keyword evidence="6 8" id="KW-0472">Membrane</keyword>
<dbReference type="PANTHER" id="PTHR23502">
    <property type="entry name" value="MAJOR FACILITATOR SUPERFAMILY"/>
    <property type="match status" value="1"/>
</dbReference>
<evidence type="ECO:0000256" key="1">
    <source>
        <dbReference type="ARBA" id="ARBA00004651"/>
    </source>
</evidence>
<organism evidence="10 11">
    <name type="scientific">Apiospora kogelbergensis</name>
    <dbReference type="NCBI Taxonomy" id="1337665"/>
    <lineage>
        <taxon>Eukaryota</taxon>
        <taxon>Fungi</taxon>
        <taxon>Dikarya</taxon>
        <taxon>Ascomycota</taxon>
        <taxon>Pezizomycotina</taxon>
        <taxon>Sordariomycetes</taxon>
        <taxon>Xylariomycetidae</taxon>
        <taxon>Amphisphaeriales</taxon>
        <taxon>Apiosporaceae</taxon>
        <taxon>Apiospora</taxon>
    </lineage>
</organism>
<dbReference type="GO" id="GO:0022857">
    <property type="term" value="F:transmembrane transporter activity"/>
    <property type="evidence" value="ECO:0007669"/>
    <property type="project" value="InterPro"/>
</dbReference>
<evidence type="ECO:0000259" key="9">
    <source>
        <dbReference type="PROSITE" id="PS50850"/>
    </source>
</evidence>
<feature type="domain" description="Major facilitator superfamily (MFS) profile" evidence="9">
    <location>
        <begin position="64"/>
        <end position="496"/>
    </location>
</feature>
<name>A0AAW0Q9W5_9PEZI</name>
<comment type="caution">
    <text evidence="10">The sequence shown here is derived from an EMBL/GenBank/DDBJ whole genome shotgun (WGS) entry which is preliminary data.</text>
</comment>
<proteinExistence type="inferred from homology"/>
<evidence type="ECO:0000256" key="2">
    <source>
        <dbReference type="ARBA" id="ARBA00008335"/>
    </source>
</evidence>